<gene>
    <name evidence="2" type="ORF">Sradi_0192900</name>
</gene>
<reference evidence="2" key="1">
    <citation type="submission" date="2020-06" db="EMBL/GenBank/DDBJ databases">
        <authorList>
            <person name="Li T."/>
            <person name="Hu X."/>
            <person name="Zhang T."/>
            <person name="Song X."/>
            <person name="Zhang H."/>
            <person name="Dai N."/>
            <person name="Sheng W."/>
            <person name="Hou X."/>
            <person name="Wei L."/>
        </authorList>
    </citation>
    <scope>NUCLEOTIDE SEQUENCE</scope>
    <source>
        <strain evidence="2">G02</strain>
        <tissue evidence="2">Leaf</tissue>
    </source>
</reference>
<dbReference type="GO" id="GO:0003824">
    <property type="term" value="F:catalytic activity"/>
    <property type="evidence" value="ECO:0007669"/>
    <property type="project" value="InterPro"/>
</dbReference>
<dbReference type="Pfam" id="PF03372">
    <property type="entry name" value="Exo_endo_phos"/>
    <property type="match status" value="1"/>
</dbReference>
<organism evidence="2">
    <name type="scientific">Sesamum radiatum</name>
    <name type="common">Black benniseed</name>
    <dbReference type="NCBI Taxonomy" id="300843"/>
    <lineage>
        <taxon>Eukaryota</taxon>
        <taxon>Viridiplantae</taxon>
        <taxon>Streptophyta</taxon>
        <taxon>Embryophyta</taxon>
        <taxon>Tracheophyta</taxon>
        <taxon>Spermatophyta</taxon>
        <taxon>Magnoliopsida</taxon>
        <taxon>eudicotyledons</taxon>
        <taxon>Gunneridae</taxon>
        <taxon>Pentapetalae</taxon>
        <taxon>asterids</taxon>
        <taxon>lamiids</taxon>
        <taxon>Lamiales</taxon>
        <taxon>Pedaliaceae</taxon>
        <taxon>Sesamum</taxon>
    </lineage>
</organism>
<protein>
    <recommendedName>
        <fullName evidence="1">Endonuclease/exonuclease/phosphatase domain-containing protein</fullName>
    </recommendedName>
</protein>
<feature type="domain" description="Endonuclease/exonuclease/phosphatase" evidence="1">
    <location>
        <begin position="10"/>
        <end position="134"/>
    </location>
</feature>
<evidence type="ECO:0000259" key="1">
    <source>
        <dbReference type="Pfam" id="PF03372"/>
    </source>
</evidence>
<proteinExistence type="predicted"/>
<dbReference type="InterPro" id="IPR036691">
    <property type="entry name" value="Endo/exonu/phosph_ase_sf"/>
</dbReference>
<dbReference type="SUPFAM" id="SSF56219">
    <property type="entry name" value="DNase I-like"/>
    <property type="match status" value="1"/>
</dbReference>
<dbReference type="PANTHER" id="PTHR33710">
    <property type="entry name" value="BNAC02G09200D PROTEIN"/>
    <property type="match status" value="1"/>
</dbReference>
<accession>A0AAW2W3Z0</accession>
<dbReference type="AlphaFoldDB" id="A0AAW2W3Z0"/>
<dbReference type="PANTHER" id="PTHR33710:SF62">
    <property type="entry name" value="DUF4283 DOMAIN PROTEIN"/>
    <property type="match status" value="1"/>
</dbReference>
<dbReference type="Gene3D" id="3.60.10.10">
    <property type="entry name" value="Endonuclease/exonuclease/phosphatase"/>
    <property type="match status" value="1"/>
</dbReference>
<reference evidence="2" key="2">
    <citation type="journal article" date="2024" name="Plant">
        <title>Genomic evolution and insights into agronomic trait innovations of Sesamum species.</title>
        <authorList>
            <person name="Miao H."/>
            <person name="Wang L."/>
            <person name="Qu L."/>
            <person name="Liu H."/>
            <person name="Sun Y."/>
            <person name="Le M."/>
            <person name="Wang Q."/>
            <person name="Wei S."/>
            <person name="Zheng Y."/>
            <person name="Lin W."/>
            <person name="Duan Y."/>
            <person name="Cao H."/>
            <person name="Xiong S."/>
            <person name="Wang X."/>
            <person name="Wei L."/>
            <person name="Li C."/>
            <person name="Ma Q."/>
            <person name="Ju M."/>
            <person name="Zhao R."/>
            <person name="Li G."/>
            <person name="Mu C."/>
            <person name="Tian Q."/>
            <person name="Mei H."/>
            <person name="Zhang T."/>
            <person name="Gao T."/>
            <person name="Zhang H."/>
        </authorList>
    </citation>
    <scope>NUCLEOTIDE SEQUENCE</scope>
    <source>
        <strain evidence="2">G02</strain>
    </source>
</reference>
<evidence type="ECO:0000313" key="2">
    <source>
        <dbReference type="EMBL" id="KAL0434850.1"/>
    </source>
</evidence>
<name>A0AAW2W3Z0_SESRA</name>
<dbReference type="EMBL" id="JACGWJ010000002">
    <property type="protein sequence ID" value="KAL0434850.1"/>
    <property type="molecule type" value="Genomic_DNA"/>
</dbReference>
<sequence>MAKMYSPIWWHFTGLYGEPDVAQRRKTWNLFARLHDQSRRPWICAGDFNEILDPSEKLGGPPRPIWQIRNFRNALEHCGLVDVCFTGSPFTWCNRHKEPDTVYERLDRACSNSAWSQLFPNVSVQHVFVNCSDHTTLSIQLADRPTYAARSVRPWRFEAAWLQSSQCESVVERGWVSGLGSHRDLGVAAQIERCKSVLQLWSTTVFRGSKSRVHYLEQKLTRLLNGCITPEAHLEIAAIRKELEEGLRATRQLGSSVVRSYGFAKGTVTQGFP</sequence>
<dbReference type="InterPro" id="IPR005135">
    <property type="entry name" value="Endo/exonuclease/phosphatase"/>
</dbReference>
<comment type="caution">
    <text evidence="2">The sequence shown here is derived from an EMBL/GenBank/DDBJ whole genome shotgun (WGS) entry which is preliminary data.</text>
</comment>